<keyword evidence="6" id="KW-0460">Magnesium</keyword>
<dbReference type="Pfam" id="PF00501">
    <property type="entry name" value="AMP-binding"/>
    <property type="match status" value="1"/>
</dbReference>
<dbReference type="EC" id="6.2.1.1" evidence="6"/>
<keyword evidence="12" id="KW-1185">Reference proteome</keyword>
<feature type="binding site" evidence="6">
    <location>
        <position position="530"/>
    </location>
    <ligand>
        <name>ATP</name>
        <dbReference type="ChEBI" id="CHEBI:30616"/>
    </ligand>
</feature>
<feature type="domain" description="AMP-dependent synthetase/ligase" evidence="8">
    <location>
        <begin position="92"/>
        <end position="482"/>
    </location>
</feature>
<evidence type="ECO:0000259" key="9">
    <source>
        <dbReference type="Pfam" id="PF13193"/>
    </source>
</evidence>
<feature type="binding site" evidence="6">
    <location>
        <position position="541"/>
    </location>
    <ligand>
        <name>Mg(2+)</name>
        <dbReference type="ChEBI" id="CHEBI:18420"/>
    </ligand>
</feature>
<comment type="caution">
    <text evidence="11">The sequence shown here is derived from an EMBL/GenBank/DDBJ whole genome shotgun (WGS) entry which is preliminary data.</text>
</comment>
<feature type="binding site" evidence="6">
    <location>
        <begin position="195"/>
        <end position="198"/>
    </location>
    <ligand>
        <name>CoA</name>
        <dbReference type="ChEBI" id="CHEBI:57287"/>
    </ligand>
</feature>
<dbReference type="GO" id="GO:0016208">
    <property type="term" value="F:AMP binding"/>
    <property type="evidence" value="ECO:0007669"/>
    <property type="project" value="InterPro"/>
</dbReference>
<evidence type="ECO:0000256" key="1">
    <source>
        <dbReference type="ARBA" id="ARBA00006432"/>
    </source>
</evidence>
<feature type="binding site" evidence="6">
    <location>
        <position position="543"/>
    </location>
    <ligand>
        <name>Mg(2+)</name>
        <dbReference type="ChEBI" id="CHEBI:18420"/>
    </ligand>
</feature>
<evidence type="ECO:0000256" key="7">
    <source>
        <dbReference type="SAM" id="MobiDB-lite"/>
    </source>
</evidence>
<evidence type="ECO:0000256" key="4">
    <source>
        <dbReference type="ARBA" id="ARBA00022840"/>
    </source>
</evidence>
<dbReference type="Gene3D" id="3.40.50.12780">
    <property type="entry name" value="N-terminal domain of ligase-like"/>
    <property type="match status" value="1"/>
</dbReference>
<feature type="domain" description="AMP-binding enzyme C-terminal" evidence="9">
    <location>
        <begin position="535"/>
        <end position="620"/>
    </location>
</feature>
<dbReference type="InterPro" id="IPR045851">
    <property type="entry name" value="AMP-bd_C_sf"/>
</dbReference>
<feature type="binding site" evidence="6">
    <location>
        <position position="519"/>
    </location>
    <ligand>
        <name>ATP</name>
        <dbReference type="ChEBI" id="CHEBI:30616"/>
    </ligand>
</feature>
<feature type="region of interest" description="Disordered" evidence="7">
    <location>
        <begin position="1"/>
        <end position="26"/>
    </location>
</feature>
<dbReference type="Pfam" id="PF13193">
    <property type="entry name" value="AMP-binding_C"/>
    <property type="match status" value="1"/>
</dbReference>
<keyword evidence="3 6" id="KW-0547">Nucleotide-binding</keyword>
<dbReference type="RefSeq" id="WP_109275513.1">
    <property type="nucleotide sequence ID" value="NZ_QFKX01000002.1"/>
</dbReference>
<feature type="binding site" evidence="6">
    <location>
        <position position="527"/>
    </location>
    <ligand>
        <name>CoA</name>
        <dbReference type="ChEBI" id="CHEBI:57287"/>
    </ligand>
</feature>
<evidence type="ECO:0000256" key="3">
    <source>
        <dbReference type="ARBA" id="ARBA00022741"/>
    </source>
</evidence>
<dbReference type="InterPro" id="IPR000873">
    <property type="entry name" value="AMP-dep_synth/lig_dom"/>
</dbReference>
<evidence type="ECO:0000259" key="10">
    <source>
        <dbReference type="Pfam" id="PF16177"/>
    </source>
</evidence>
<keyword evidence="2 6" id="KW-0436">Ligase</keyword>
<gene>
    <name evidence="11" type="primary">acs</name>
    <name evidence="6" type="synonym">acsA</name>
    <name evidence="11" type="ORF">DEO23_08460</name>
</gene>
<name>A0A2U2RM10_9MICO</name>
<dbReference type="InterPro" id="IPR011904">
    <property type="entry name" value="Ac_CoA_lig"/>
</dbReference>
<dbReference type="FunFam" id="3.40.50.12780:FF:000001">
    <property type="entry name" value="Acetyl-coenzyme A synthetase"/>
    <property type="match status" value="1"/>
</dbReference>
<proteinExistence type="inferred from homology"/>
<dbReference type="Proteomes" id="UP000245590">
    <property type="component" value="Unassembled WGS sequence"/>
</dbReference>
<evidence type="ECO:0000313" key="12">
    <source>
        <dbReference type="Proteomes" id="UP000245590"/>
    </source>
</evidence>
<dbReference type="InterPro" id="IPR025110">
    <property type="entry name" value="AMP-bd_C"/>
</dbReference>
<comment type="function">
    <text evidence="6">Catalyzes the conversion of acetate into acetyl-CoA (AcCoA), an essential intermediate at the junction of anabolic and catabolic pathways. AcsA undergoes a two-step reaction. In the first half reaction, AcsA combines acetate with ATP to form acetyl-adenylate (AcAMP) intermediate. In the second half reaction, it can then transfer the acetyl group from AcAMP to the sulfhydryl group of CoA, forming the product AcCoA.</text>
</comment>
<evidence type="ECO:0000259" key="8">
    <source>
        <dbReference type="Pfam" id="PF00501"/>
    </source>
</evidence>
<dbReference type="OrthoDB" id="9803968at2"/>
<keyword evidence="5 6" id="KW-0007">Acetylation</keyword>
<evidence type="ECO:0000256" key="6">
    <source>
        <dbReference type="HAMAP-Rule" id="MF_01123"/>
    </source>
</evidence>
<feature type="binding site" evidence="6">
    <location>
        <position position="546"/>
    </location>
    <ligand>
        <name>Mg(2+)</name>
        <dbReference type="ChEBI" id="CHEBI:18420"/>
    </ligand>
</feature>
<dbReference type="GO" id="GO:0019427">
    <property type="term" value="P:acetyl-CoA biosynthetic process from acetate"/>
    <property type="evidence" value="ECO:0007669"/>
    <property type="project" value="UniProtKB-UniRule"/>
</dbReference>
<dbReference type="GO" id="GO:0046872">
    <property type="term" value="F:metal ion binding"/>
    <property type="evidence" value="ECO:0007669"/>
    <property type="project" value="UniProtKB-KW"/>
</dbReference>
<dbReference type="InterPro" id="IPR032387">
    <property type="entry name" value="ACAS_N"/>
</dbReference>
<feature type="binding site" evidence="6">
    <location>
        <position position="315"/>
    </location>
    <ligand>
        <name>CoA</name>
        <dbReference type="ChEBI" id="CHEBI:57287"/>
    </ligand>
</feature>
<keyword evidence="4 6" id="KW-0067">ATP-binding</keyword>
<comment type="cofactor">
    <cofactor evidence="6">
        <name>Mg(2+)</name>
        <dbReference type="ChEBI" id="CHEBI:18420"/>
    </cofactor>
</comment>
<dbReference type="GO" id="GO:0003987">
    <property type="term" value="F:acetate-CoA ligase activity"/>
    <property type="evidence" value="ECO:0007669"/>
    <property type="project" value="UniProtKB-UniRule"/>
</dbReference>
<reference evidence="11 12" key="1">
    <citation type="submission" date="2018-05" db="EMBL/GenBank/DDBJ databases">
        <title>Brachybacterium sp. M1HQ-2T, whole genome shotgun sequence.</title>
        <authorList>
            <person name="Tuo L."/>
        </authorList>
    </citation>
    <scope>NUCLEOTIDE SEQUENCE [LARGE SCALE GENOMIC DNA]</scope>
    <source>
        <strain evidence="11 12">M1HQ-2</strain>
    </source>
</reference>
<dbReference type="InterPro" id="IPR020845">
    <property type="entry name" value="AMP-binding_CS"/>
</dbReference>
<comment type="similarity">
    <text evidence="1 6">Belongs to the ATP-dependent AMP-binding enzyme family.</text>
</comment>
<dbReference type="PANTHER" id="PTHR24095">
    <property type="entry name" value="ACETYL-COENZYME A SYNTHETASE"/>
    <property type="match status" value="1"/>
</dbReference>
<feature type="modified residue" description="N6-acetyllysine" evidence="6">
    <location>
        <position position="620"/>
    </location>
</feature>
<dbReference type="Pfam" id="PF16177">
    <property type="entry name" value="ACAS_N"/>
    <property type="match status" value="1"/>
</dbReference>
<sequence>MSDDATSTGTHTAQNRTFPPSSDFVQNANARPSLYQEAARDRLGFWKSRAASLSWHKNPTEVLDWSEAPFAKWFADGELNAAYNCVDRHVESGHGDQVALLAEYEDGADATFTYAQVKDEISRMANVLEGFGVTTGDRVAIYLPMIPEAVFAMLACARIGAPHSVVFGGFSSDALRSRIEDAEAKVVITADGQFRRGKALPLKDAVDAALEGGAPSVTNVLVVRRTGGDVAWSEGRDVWWHEARDAASDQHEPVWVEAEHPLFILYTSGTTGKPKGIVHTTGGYLTQASYTHRDVFDLKPDRDVYWCTADVGWVTGHTYIVYGPMANRATQVIYEGTPDTPHQGRWWEIVQKHGVSIFYSSPTAIRTAMKWGDDIPEKFDLSSLRLLGSVGESINPEAWTWYRGVIGGDRCPIVDTWWQTETGAIMISPLPGITDAKPGSAQVPLPGISADVVGDDGESVTDQSTGYLVLTEPWPSMLRGIWGDPERFKETYWSRFSGKYFAGDGAKRDEDGDIWLLGRVDDVMNVSGHRLSTTEIESALVSHDWVAEAAVVGAEDETTGQAVVAFVILREGTQDDVEAAGGEEEAAKILRAHVGSEIGPIAKPKKVLLVTELPKTRSGKIMRRLLRDVAEHRTIGDTQTLADSSVMDLIQEGLKDGK</sequence>
<feature type="binding site" evidence="6">
    <location>
        <begin position="415"/>
        <end position="420"/>
    </location>
    <ligand>
        <name>ATP</name>
        <dbReference type="ChEBI" id="CHEBI:30616"/>
    </ligand>
</feature>
<dbReference type="PROSITE" id="PS00455">
    <property type="entry name" value="AMP_BINDING"/>
    <property type="match status" value="1"/>
</dbReference>
<dbReference type="PANTHER" id="PTHR24095:SF14">
    <property type="entry name" value="ACETYL-COENZYME A SYNTHETASE 1"/>
    <property type="match status" value="1"/>
</dbReference>
<comment type="caution">
    <text evidence="6">Lacks conserved residue(s) required for the propagation of feature annotation.</text>
</comment>
<evidence type="ECO:0000313" key="11">
    <source>
        <dbReference type="EMBL" id="PWH06917.1"/>
    </source>
</evidence>
<dbReference type="GO" id="GO:0005524">
    <property type="term" value="F:ATP binding"/>
    <property type="evidence" value="ECO:0007669"/>
    <property type="project" value="UniProtKB-KW"/>
</dbReference>
<dbReference type="NCBIfam" id="TIGR02188">
    <property type="entry name" value="Ac_CoA_lig_AcsA"/>
    <property type="match status" value="1"/>
</dbReference>
<dbReference type="NCBIfam" id="NF001208">
    <property type="entry name" value="PRK00174.1"/>
    <property type="match status" value="1"/>
</dbReference>
<protein>
    <recommendedName>
        <fullName evidence="6">Acetyl-coenzyme A synthetase</fullName>
        <shortName evidence="6">AcCoA synthetase</shortName>
        <shortName evidence="6">Acs</shortName>
        <ecNumber evidence="6">6.2.1.1</ecNumber>
    </recommendedName>
    <alternativeName>
        <fullName evidence="6">Acetate--CoA ligase</fullName>
    </alternativeName>
    <alternativeName>
        <fullName evidence="6">Acyl-activating enzyme</fullName>
    </alternativeName>
</protein>
<dbReference type="InterPro" id="IPR042099">
    <property type="entry name" value="ANL_N_sf"/>
</dbReference>
<accession>A0A2U2RM10</accession>
<dbReference type="HAMAP" id="MF_01123">
    <property type="entry name" value="Ac_CoA_synth"/>
    <property type="match status" value="1"/>
</dbReference>
<evidence type="ECO:0000256" key="5">
    <source>
        <dbReference type="ARBA" id="ARBA00022990"/>
    </source>
</evidence>
<evidence type="ECO:0000256" key="2">
    <source>
        <dbReference type="ARBA" id="ARBA00022598"/>
    </source>
</evidence>
<feature type="domain" description="Acetyl-coenzyme A synthetase N-terminal" evidence="10">
    <location>
        <begin position="33"/>
        <end position="85"/>
    </location>
</feature>
<dbReference type="GO" id="GO:0005829">
    <property type="term" value="C:cytosol"/>
    <property type="evidence" value="ECO:0007669"/>
    <property type="project" value="TreeGrafter"/>
</dbReference>
<dbReference type="Gene3D" id="3.30.300.30">
    <property type="match status" value="1"/>
</dbReference>
<feature type="binding site" evidence="6">
    <location>
        <position position="504"/>
    </location>
    <ligand>
        <name>ATP</name>
        <dbReference type="ChEBI" id="CHEBI:30616"/>
    </ligand>
</feature>
<comment type="catalytic activity">
    <reaction evidence="6">
        <text>acetate + ATP + CoA = acetyl-CoA + AMP + diphosphate</text>
        <dbReference type="Rhea" id="RHEA:23176"/>
        <dbReference type="ChEBI" id="CHEBI:30089"/>
        <dbReference type="ChEBI" id="CHEBI:30616"/>
        <dbReference type="ChEBI" id="CHEBI:33019"/>
        <dbReference type="ChEBI" id="CHEBI:57287"/>
        <dbReference type="ChEBI" id="CHEBI:57288"/>
        <dbReference type="ChEBI" id="CHEBI:456215"/>
        <dbReference type="EC" id="6.2.1.1"/>
    </reaction>
</comment>
<organism evidence="11 12">
    <name type="scientific">Brachybacterium endophyticum</name>
    <dbReference type="NCBI Taxonomy" id="2182385"/>
    <lineage>
        <taxon>Bacteria</taxon>
        <taxon>Bacillati</taxon>
        <taxon>Actinomycetota</taxon>
        <taxon>Actinomycetes</taxon>
        <taxon>Micrococcales</taxon>
        <taxon>Dermabacteraceae</taxon>
        <taxon>Brachybacterium</taxon>
    </lineage>
</organism>
<dbReference type="EMBL" id="QFKX01000002">
    <property type="protein sequence ID" value="PWH06917.1"/>
    <property type="molecule type" value="Genomic_DNA"/>
</dbReference>
<dbReference type="SUPFAM" id="SSF56801">
    <property type="entry name" value="Acetyl-CoA synthetase-like"/>
    <property type="match status" value="1"/>
</dbReference>
<keyword evidence="6" id="KW-0479">Metal-binding</keyword>
<comment type="PTM">
    <text evidence="6">Acetylated. Deacetylation by the SIR2-homolog deacetylase activates the enzyme.</text>
</comment>
<dbReference type="CDD" id="cd05966">
    <property type="entry name" value="ACS"/>
    <property type="match status" value="1"/>
</dbReference>
<dbReference type="AlphaFoldDB" id="A0A2U2RM10"/>